<proteinExistence type="predicted"/>
<gene>
    <name evidence="1" type="ORF">TU35_003815</name>
</gene>
<comment type="caution">
    <text evidence="1">The sequence shown here is derived from an EMBL/GenBank/DDBJ whole genome shotgun (WGS) entry which is preliminary data.</text>
</comment>
<evidence type="ECO:0000313" key="1">
    <source>
        <dbReference type="EMBL" id="MFB6490367.1"/>
    </source>
</evidence>
<accession>A0ACC6UZX8</accession>
<organism evidence="1 2">
    <name type="scientific">Thermoproteus sp. AZ2</name>
    <dbReference type="NCBI Taxonomy" id="1609232"/>
    <lineage>
        <taxon>Archaea</taxon>
        <taxon>Thermoproteota</taxon>
        <taxon>Thermoprotei</taxon>
        <taxon>Thermoproteales</taxon>
        <taxon>Thermoproteaceae</taxon>
        <taxon>Thermoproteus</taxon>
    </lineage>
</organism>
<evidence type="ECO:0000313" key="2">
    <source>
        <dbReference type="Proteomes" id="UP000033636"/>
    </source>
</evidence>
<dbReference type="Proteomes" id="UP000033636">
    <property type="component" value="Unassembled WGS sequence"/>
</dbReference>
<dbReference type="EMBL" id="JZWT02000008">
    <property type="protein sequence ID" value="MFB6490367.1"/>
    <property type="molecule type" value="Genomic_DNA"/>
</dbReference>
<name>A0ACC6UZX8_9CREN</name>
<protein>
    <submittedName>
        <fullName evidence="1">Uncharacterized protein</fullName>
    </submittedName>
</protein>
<reference evidence="1" key="1">
    <citation type="submission" date="2024-07" db="EMBL/GenBank/DDBJ databases">
        <title>Metagenome and Metagenome-Assembled Genomes of Archaea from a hot spring from the geothermal field of Los Azufres, Mexico.</title>
        <authorList>
            <person name="Marin-Paredes R."/>
            <person name="Martinez-Romero E."/>
            <person name="Servin-Garciduenas L.E."/>
        </authorList>
    </citation>
    <scope>NUCLEOTIDE SEQUENCE</scope>
</reference>
<sequence length="147" mass="15935">MRWLIELLFAVFLVALAVYALTLLPKSPVAVTAGRQDVESAYNYLVQLSMDPSFLGALQNYICGYSPPQQVLNMLSSVIPPTYIFNLTVTLVESSPPPCLACAQYNETFSFARPWGWPGSASSASATAMVVLPDGAPVEITLYLARP</sequence>